<dbReference type="OrthoDB" id="10469433at2759"/>
<organism evidence="3 4">
    <name type="scientific">Brachionus plicatilis</name>
    <name type="common">Marine rotifer</name>
    <name type="synonym">Brachionus muelleri</name>
    <dbReference type="NCBI Taxonomy" id="10195"/>
    <lineage>
        <taxon>Eukaryota</taxon>
        <taxon>Metazoa</taxon>
        <taxon>Spiralia</taxon>
        <taxon>Gnathifera</taxon>
        <taxon>Rotifera</taxon>
        <taxon>Eurotatoria</taxon>
        <taxon>Monogononta</taxon>
        <taxon>Pseudotrocha</taxon>
        <taxon>Ploima</taxon>
        <taxon>Brachionidae</taxon>
        <taxon>Brachionus</taxon>
    </lineage>
</organism>
<keyword evidence="2" id="KW-1133">Transmembrane helix</keyword>
<proteinExistence type="predicted"/>
<evidence type="ECO:0000313" key="3">
    <source>
        <dbReference type="EMBL" id="RNA33151.1"/>
    </source>
</evidence>
<sequence length="182" mass="20657">MDELSKIFSQDYNTLYEDWDDQNYVVNGDTPVRLFGNLKIWELAGFFLISVMSLVLVIFLRLSLGKNDLDDLENLYKYSKTVRSLRETDKKIFHITKQVCFLTSELKKSKKMALESKPKKEVVLIPEAKSILNLFQNDPSSSPLSRMSGRSSSSKSSMNLSSKSPCKLSDIRVDPVGTCISL</sequence>
<keyword evidence="2" id="KW-0472">Membrane</keyword>
<dbReference type="EMBL" id="REGN01001679">
    <property type="protein sequence ID" value="RNA33151.1"/>
    <property type="molecule type" value="Genomic_DNA"/>
</dbReference>
<dbReference type="Proteomes" id="UP000276133">
    <property type="component" value="Unassembled WGS sequence"/>
</dbReference>
<evidence type="ECO:0000256" key="2">
    <source>
        <dbReference type="SAM" id="Phobius"/>
    </source>
</evidence>
<name>A0A3M7SBJ1_BRAPC</name>
<feature type="transmembrane region" description="Helical" evidence="2">
    <location>
        <begin position="40"/>
        <end position="60"/>
    </location>
</feature>
<comment type="caution">
    <text evidence="3">The sequence shown here is derived from an EMBL/GenBank/DDBJ whole genome shotgun (WGS) entry which is preliminary data.</text>
</comment>
<feature type="region of interest" description="Disordered" evidence="1">
    <location>
        <begin position="139"/>
        <end position="164"/>
    </location>
</feature>
<evidence type="ECO:0000313" key="4">
    <source>
        <dbReference type="Proteomes" id="UP000276133"/>
    </source>
</evidence>
<keyword evidence="2" id="KW-0812">Transmembrane</keyword>
<dbReference type="AlphaFoldDB" id="A0A3M7SBJ1"/>
<keyword evidence="4" id="KW-1185">Reference proteome</keyword>
<protein>
    <submittedName>
        <fullName evidence="3">Uncharacterized protein</fullName>
    </submittedName>
</protein>
<gene>
    <name evidence="3" type="ORF">BpHYR1_037090</name>
</gene>
<accession>A0A3M7SBJ1</accession>
<evidence type="ECO:0000256" key="1">
    <source>
        <dbReference type="SAM" id="MobiDB-lite"/>
    </source>
</evidence>
<reference evidence="3 4" key="1">
    <citation type="journal article" date="2018" name="Sci. Rep.">
        <title>Genomic signatures of local adaptation to the degree of environmental predictability in rotifers.</title>
        <authorList>
            <person name="Franch-Gras L."/>
            <person name="Hahn C."/>
            <person name="Garcia-Roger E.M."/>
            <person name="Carmona M.J."/>
            <person name="Serra M."/>
            <person name="Gomez A."/>
        </authorList>
    </citation>
    <scope>NUCLEOTIDE SEQUENCE [LARGE SCALE GENOMIC DNA]</scope>
    <source>
        <strain evidence="3">HYR1</strain>
    </source>
</reference>